<accession>A0ABR0SGC2</accession>
<protein>
    <submittedName>
        <fullName evidence="1">Uncharacterized protein</fullName>
    </submittedName>
</protein>
<reference evidence="1 2" key="1">
    <citation type="submission" date="2024-01" db="EMBL/GenBank/DDBJ databases">
        <title>Complete genome of Cladobotryum mycophilum ATHUM6906.</title>
        <authorList>
            <person name="Christinaki A.C."/>
            <person name="Myridakis A.I."/>
            <person name="Kouvelis V.N."/>
        </authorList>
    </citation>
    <scope>NUCLEOTIDE SEQUENCE [LARGE SCALE GENOMIC DNA]</scope>
    <source>
        <strain evidence="1 2">ATHUM6906</strain>
    </source>
</reference>
<evidence type="ECO:0000313" key="2">
    <source>
        <dbReference type="Proteomes" id="UP001338125"/>
    </source>
</evidence>
<gene>
    <name evidence="1" type="ORF">PT974_09486</name>
</gene>
<proteinExistence type="predicted"/>
<dbReference type="EMBL" id="JAVFKD010000014">
    <property type="protein sequence ID" value="KAK5991208.1"/>
    <property type="molecule type" value="Genomic_DNA"/>
</dbReference>
<comment type="caution">
    <text evidence="1">The sequence shown here is derived from an EMBL/GenBank/DDBJ whole genome shotgun (WGS) entry which is preliminary data.</text>
</comment>
<keyword evidence="2" id="KW-1185">Reference proteome</keyword>
<sequence>MVVWKLIRNWTKKARSPTHRCVCRSEVLIPHEADINLSVPVDTRIQLGVMNGHTVPFLLAPQGVAPRPPSESLASPGKLLEERLSATLSIKISPPIARKSRPDKTIVACARLNLLLSRNHVSLLAERQEMINESAKSTEEEVRNQIHLGRIYLSLYRHFWTAHTPEAGRGELRIMILIKQVLQAPLIHRTSDMGTVCASMVASRRFVRPYSVSLGQQRDYRNIKTFLANSDS</sequence>
<name>A0ABR0SGC2_9HYPO</name>
<dbReference type="Proteomes" id="UP001338125">
    <property type="component" value="Unassembled WGS sequence"/>
</dbReference>
<organism evidence="1 2">
    <name type="scientific">Cladobotryum mycophilum</name>
    <dbReference type="NCBI Taxonomy" id="491253"/>
    <lineage>
        <taxon>Eukaryota</taxon>
        <taxon>Fungi</taxon>
        <taxon>Dikarya</taxon>
        <taxon>Ascomycota</taxon>
        <taxon>Pezizomycotina</taxon>
        <taxon>Sordariomycetes</taxon>
        <taxon>Hypocreomycetidae</taxon>
        <taxon>Hypocreales</taxon>
        <taxon>Hypocreaceae</taxon>
        <taxon>Cladobotryum</taxon>
    </lineage>
</organism>
<evidence type="ECO:0000313" key="1">
    <source>
        <dbReference type="EMBL" id="KAK5991208.1"/>
    </source>
</evidence>